<dbReference type="CDD" id="cd09917">
    <property type="entry name" value="F-box_SF"/>
    <property type="match status" value="1"/>
</dbReference>
<dbReference type="InterPro" id="IPR002110">
    <property type="entry name" value="Ankyrin_rpt"/>
</dbReference>
<name>A0AAX4PIF2_9CHLO</name>
<dbReference type="Proteomes" id="UP001472866">
    <property type="component" value="Chromosome 13"/>
</dbReference>
<dbReference type="InterPro" id="IPR036770">
    <property type="entry name" value="Ankyrin_rpt-contain_sf"/>
</dbReference>
<proteinExistence type="predicted"/>
<evidence type="ECO:0000313" key="3">
    <source>
        <dbReference type="Proteomes" id="UP001472866"/>
    </source>
</evidence>
<feature type="region of interest" description="Disordered" evidence="1">
    <location>
        <begin position="48"/>
        <end position="71"/>
    </location>
</feature>
<keyword evidence="3" id="KW-1185">Reference proteome</keyword>
<dbReference type="Pfam" id="PF13637">
    <property type="entry name" value="Ank_4"/>
    <property type="match status" value="1"/>
</dbReference>
<gene>
    <name evidence="2" type="ORF">HKI87_13g74380</name>
</gene>
<evidence type="ECO:0000313" key="2">
    <source>
        <dbReference type="EMBL" id="WZN65876.1"/>
    </source>
</evidence>
<dbReference type="Gene3D" id="1.25.40.20">
    <property type="entry name" value="Ankyrin repeat-containing domain"/>
    <property type="match status" value="1"/>
</dbReference>
<feature type="region of interest" description="Disordered" evidence="1">
    <location>
        <begin position="1"/>
        <end position="33"/>
    </location>
</feature>
<dbReference type="PANTHER" id="PTHR46586:SF3">
    <property type="entry name" value="ANKYRIN REPEAT-CONTAINING PROTEIN"/>
    <property type="match status" value="1"/>
</dbReference>
<accession>A0AAX4PIF2</accession>
<evidence type="ECO:0000256" key="1">
    <source>
        <dbReference type="SAM" id="MobiDB-lite"/>
    </source>
</evidence>
<organism evidence="2 3">
    <name type="scientific">Chloropicon roscoffensis</name>
    <dbReference type="NCBI Taxonomy" id="1461544"/>
    <lineage>
        <taxon>Eukaryota</taxon>
        <taxon>Viridiplantae</taxon>
        <taxon>Chlorophyta</taxon>
        <taxon>Chloropicophyceae</taxon>
        <taxon>Chloropicales</taxon>
        <taxon>Chloropicaceae</taxon>
        <taxon>Chloropicon</taxon>
    </lineage>
</organism>
<reference evidence="2 3" key="1">
    <citation type="submission" date="2024-03" db="EMBL/GenBank/DDBJ databases">
        <title>Complete genome sequence of the green alga Chloropicon roscoffensis RCC1871.</title>
        <authorList>
            <person name="Lemieux C."/>
            <person name="Pombert J.-F."/>
            <person name="Otis C."/>
            <person name="Turmel M."/>
        </authorList>
    </citation>
    <scope>NUCLEOTIDE SEQUENCE [LARGE SCALE GENOMIC DNA]</scope>
    <source>
        <strain evidence="2 3">RCC1871</strain>
    </source>
</reference>
<protein>
    <submittedName>
        <fullName evidence="2">Ankyrin repeat protein</fullName>
    </submittedName>
</protein>
<dbReference type="SUPFAM" id="SSF48403">
    <property type="entry name" value="Ankyrin repeat"/>
    <property type="match status" value="1"/>
</dbReference>
<dbReference type="AlphaFoldDB" id="A0AAX4PIF2"/>
<dbReference type="PANTHER" id="PTHR46586">
    <property type="entry name" value="ANKYRIN REPEAT-CONTAINING PROTEIN"/>
    <property type="match status" value="1"/>
</dbReference>
<sequence>MRVGTEGTESEGPRDMVRQKRRRREGTDTEPALVKALRQEVEELREEVERLREENEELREERAKPREENEGLKLSNAKLEARCQTPQEEEKEVKLPTEVWAMIAGKIDENDVCSFALVSRQLREAQVLAGRKLVTPLWNPDCTTAYFTEGWCAYWSRKFNVHETDPEVIREVLYVAARHGYLQVFEKYWSQGPQEKLSELWDEETCRCAAHGGHLEVIKWLRAKGCPWDKSASNSAAEGGHLEVLQWMRAQDPPCPWDMRVCDYAAGNGHLEVLRWARSQGCPWNKYVPWAAASNGHLEVLRWARSQGCPWDERAPCAAAEGGHLKVLVWLIKEGCPYDQSKCREAAVEGGERAIKLLEWLDE</sequence>
<dbReference type="EMBL" id="CP151513">
    <property type="protein sequence ID" value="WZN65876.1"/>
    <property type="molecule type" value="Genomic_DNA"/>
</dbReference>
<dbReference type="InterPro" id="IPR052050">
    <property type="entry name" value="SecEffector_AnkRepeat"/>
</dbReference>